<dbReference type="PIRSF" id="PIRSF002854">
    <property type="entry name" value="MetQ"/>
    <property type="match status" value="1"/>
</dbReference>
<protein>
    <recommendedName>
        <fullName evidence="6">Lipoprotein</fullName>
    </recommendedName>
</protein>
<dbReference type="OrthoDB" id="9812878at2"/>
<dbReference type="PANTHER" id="PTHR30429:SF0">
    <property type="entry name" value="METHIONINE-BINDING LIPOPROTEIN METQ"/>
    <property type="match status" value="1"/>
</dbReference>
<keyword evidence="2 8" id="KW-0732">Signal</keyword>
<keyword evidence="3" id="KW-0472">Membrane</keyword>
<dbReference type="Gene3D" id="3.40.190.10">
    <property type="entry name" value="Periplasmic binding protein-like II"/>
    <property type="match status" value="2"/>
</dbReference>
<accession>N6XAM0</accession>
<dbReference type="CDD" id="cd13597">
    <property type="entry name" value="PBP2_lipoprotein_Tp32"/>
    <property type="match status" value="1"/>
</dbReference>
<feature type="lipid moiety-binding region" description="S-diacylglycerol cysteine" evidence="7">
    <location>
        <position position="23"/>
    </location>
</feature>
<dbReference type="STRING" id="888050.HMPREF9004_1049"/>
<dbReference type="InterPro" id="IPR004872">
    <property type="entry name" value="Lipoprotein_NlpA"/>
</dbReference>
<dbReference type="Proteomes" id="UP000013015">
    <property type="component" value="Unassembled WGS sequence"/>
</dbReference>
<evidence type="ECO:0000256" key="1">
    <source>
        <dbReference type="ARBA" id="ARBA00004635"/>
    </source>
</evidence>
<comment type="caution">
    <text evidence="9">The sequence shown here is derived from an EMBL/GenBank/DDBJ whole genome shotgun (WGS) entry which is preliminary data.</text>
</comment>
<dbReference type="PANTHER" id="PTHR30429">
    <property type="entry name" value="D-METHIONINE-BINDING LIPOPROTEIN METQ"/>
    <property type="match status" value="1"/>
</dbReference>
<dbReference type="RefSeq" id="WP_005963100.1">
    <property type="nucleotide sequence ID" value="NZ_CP040505.1"/>
</dbReference>
<name>N6XAM0_9ACTO</name>
<proteinExistence type="inferred from homology"/>
<evidence type="ECO:0000256" key="2">
    <source>
        <dbReference type="ARBA" id="ARBA00022729"/>
    </source>
</evidence>
<keyword evidence="5 6" id="KW-0449">Lipoprotein</keyword>
<dbReference type="SUPFAM" id="SSF53850">
    <property type="entry name" value="Periplasmic binding protein-like II"/>
    <property type="match status" value="1"/>
</dbReference>
<evidence type="ECO:0000256" key="8">
    <source>
        <dbReference type="SAM" id="SignalP"/>
    </source>
</evidence>
<evidence type="ECO:0000256" key="5">
    <source>
        <dbReference type="ARBA" id="ARBA00023288"/>
    </source>
</evidence>
<keyword evidence="10" id="KW-1185">Reference proteome</keyword>
<reference evidence="9 10" key="1">
    <citation type="submission" date="2013-03" db="EMBL/GenBank/DDBJ databases">
        <title>Reference genome for the Human Microbiome Project.</title>
        <authorList>
            <person name="Aqrawi P."/>
            <person name="Ayvaz T."/>
            <person name="Bess C."/>
            <person name="Blankenburg K."/>
            <person name="Coyle M."/>
            <person name="Deng J."/>
            <person name="Forbes L."/>
            <person name="Fowler G."/>
            <person name="Francisco L."/>
            <person name="Fu Q."/>
            <person name="Gibbs R."/>
            <person name="Gross S."/>
            <person name="Gubbala S."/>
            <person name="Hale W."/>
            <person name="Hemphill L."/>
            <person name="Highlander S."/>
            <person name="Hirani K."/>
            <person name="Jackson L."/>
            <person name="Jakkamsetti A."/>
            <person name="Javaid M."/>
            <person name="Jayaseelan J.C."/>
            <person name="Jiang H."/>
            <person name="Joshi V."/>
            <person name="Korchina V."/>
            <person name="Kovar C."/>
            <person name="Lara F."/>
            <person name="Lee S."/>
            <person name="Liu Y."/>
            <person name="Mata R."/>
            <person name="Mathew T."/>
            <person name="Munidasa M."/>
            <person name="Muzny D."/>
            <person name="Nazareth L."/>
            <person name="Ngo R."/>
            <person name="Nguyen L."/>
            <person name="Nguyen N."/>
            <person name="Okwuonu G."/>
            <person name="Ongeri F."/>
            <person name="Palculict T."/>
            <person name="Patil S."/>
            <person name="Petrosino J."/>
            <person name="Pham C."/>
            <person name="Pham P."/>
            <person name="Pu L.-L."/>
            <person name="Qin X."/>
            <person name="Qu J."/>
            <person name="Reid J."/>
            <person name="Ross M."/>
            <person name="Ruth R."/>
            <person name="Saada N."/>
            <person name="San Lucas F."/>
            <person name="Santibanez J."/>
            <person name="Shang Y."/>
            <person name="Simmons D."/>
            <person name="Song X.-Z."/>
            <person name="Tang L.-Y."/>
            <person name="Thornton R."/>
            <person name="Warren J."/>
            <person name="Weissenberger G."/>
            <person name="Wilczek-Boney K."/>
            <person name="Worley K."/>
            <person name="Youmans B."/>
            <person name="Zhang J."/>
            <person name="Zhang L."/>
            <person name="Zhao Z."/>
            <person name="Zhou C."/>
            <person name="Zhu D."/>
            <person name="Zhu Y."/>
        </authorList>
    </citation>
    <scope>NUCLEOTIDE SEQUENCE [LARGE SCALE GENOMIC DNA]</scope>
    <source>
        <strain evidence="9 10">F0333</strain>
    </source>
</reference>
<evidence type="ECO:0000256" key="3">
    <source>
        <dbReference type="ARBA" id="ARBA00023136"/>
    </source>
</evidence>
<dbReference type="HOGENOM" id="CLU_067080_0_0_11"/>
<evidence type="ECO:0000256" key="6">
    <source>
        <dbReference type="PIRNR" id="PIRNR002854"/>
    </source>
</evidence>
<evidence type="ECO:0000313" key="10">
    <source>
        <dbReference type="Proteomes" id="UP000013015"/>
    </source>
</evidence>
<evidence type="ECO:0000256" key="7">
    <source>
        <dbReference type="PIRSR" id="PIRSR002854-1"/>
    </source>
</evidence>
<dbReference type="EMBL" id="AQHZ01000016">
    <property type="protein sequence ID" value="ENO18188.1"/>
    <property type="molecule type" value="Genomic_DNA"/>
</dbReference>
<dbReference type="AlphaFoldDB" id="N6XAM0"/>
<dbReference type="PROSITE" id="PS51257">
    <property type="entry name" value="PROKAR_LIPOPROTEIN"/>
    <property type="match status" value="1"/>
</dbReference>
<comment type="subcellular location">
    <subcellularLocation>
        <location evidence="1">Membrane</location>
        <topology evidence="1">Lipid-anchor</topology>
    </subcellularLocation>
</comment>
<comment type="similarity">
    <text evidence="6">Belongs to the nlpA lipoprotein family.</text>
</comment>
<keyword evidence="4" id="KW-0564">Palmitate</keyword>
<evidence type="ECO:0000256" key="4">
    <source>
        <dbReference type="ARBA" id="ARBA00023139"/>
    </source>
</evidence>
<feature type="signal peptide" evidence="8">
    <location>
        <begin position="1"/>
        <end position="29"/>
    </location>
</feature>
<dbReference type="eggNOG" id="COG1464">
    <property type="taxonomic scope" value="Bacteria"/>
</dbReference>
<dbReference type="GO" id="GO:0016020">
    <property type="term" value="C:membrane"/>
    <property type="evidence" value="ECO:0007669"/>
    <property type="project" value="UniProtKB-SubCell"/>
</dbReference>
<dbReference type="Pfam" id="PF03180">
    <property type="entry name" value="Lipoprotein_9"/>
    <property type="match status" value="1"/>
</dbReference>
<gene>
    <name evidence="9" type="primary">metQ</name>
    <name evidence="9" type="ORF">HMPREF9004_1049</name>
</gene>
<dbReference type="PATRIC" id="fig|888050.3.peg.995"/>
<sequence>MRNFRQILAASAAAALALGLSACSSSADKADSTNGADASGIVTLKVGASPSPHAKILKYVDENLAAEAGIDLDIVEYTDYIQPNEALKSGDLDANFFQTVPYLEQQAEENGYEFTAGKGIHLEPLAVYSEKLKSLDQLPEGATIGIIDDVTNQSRALALLAEQGLVTLPTDGSDANVHTVTKVKKFEFKEVQGPQLVRSLADVDVAVINGNFAQEGGLSPKDAIVVESPENNPAVNILAWANNTNKLDAVKKLEDLLHSDQVKQYIEQTWSDDSVIPAF</sequence>
<evidence type="ECO:0000313" key="9">
    <source>
        <dbReference type="EMBL" id="ENO18188.1"/>
    </source>
</evidence>
<feature type="chain" id="PRO_5004127368" description="Lipoprotein" evidence="8">
    <location>
        <begin position="30"/>
        <end position="279"/>
    </location>
</feature>
<organism evidence="9 10">
    <name type="scientific">Schaalia cardiffensis F0333</name>
    <dbReference type="NCBI Taxonomy" id="888050"/>
    <lineage>
        <taxon>Bacteria</taxon>
        <taxon>Bacillati</taxon>
        <taxon>Actinomycetota</taxon>
        <taxon>Actinomycetes</taxon>
        <taxon>Actinomycetales</taxon>
        <taxon>Actinomycetaceae</taxon>
        <taxon>Schaalia</taxon>
    </lineage>
</organism>